<organism evidence="8 9">
    <name type="scientific">Acinetobacter junii</name>
    <dbReference type="NCBI Taxonomy" id="40215"/>
    <lineage>
        <taxon>Bacteria</taxon>
        <taxon>Pseudomonadati</taxon>
        <taxon>Pseudomonadota</taxon>
        <taxon>Gammaproteobacteria</taxon>
        <taxon>Moraxellales</taxon>
        <taxon>Moraxellaceae</taxon>
        <taxon>Acinetobacter</taxon>
    </lineage>
</organism>
<comment type="subcellular location">
    <subcellularLocation>
        <location evidence="1">Endomembrane system</location>
    </subcellularLocation>
</comment>
<evidence type="ECO:0000313" key="9">
    <source>
        <dbReference type="Proteomes" id="UP000253688"/>
    </source>
</evidence>
<dbReference type="InterPro" id="IPR006311">
    <property type="entry name" value="TAT_signal"/>
</dbReference>
<dbReference type="Proteomes" id="UP000253688">
    <property type="component" value="Unassembled WGS sequence"/>
</dbReference>
<evidence type="ECO:0000256" key="7">
    <source>
        <dbReference type="ARBA" id="ARBA00024031"/>
    </source>
</evidence>
<sequence length="459" mass="51497">MESHNRYRPYAADSSLGGCQCGQHASESEHQLALQSAESAIEQRSHDFVEAALMKAIFPHEVTRRQFLKTVGAGTAIAAISSILPIQSLQAMALEKRPLEKKTLDVGFIPITCATPLIMAHPMGLYKEQGLDVQLQKVAGWALVRDRMLNNELDASHFLAPMPLFISMGIGSSAQPMRVASVQNTNGQSITLALKHRNNRNPKNWKGFRFAIPYEQSMHNFLLRYYLAEHGLNPDRDIQIRVTPPAEMIANLRAGNIDGFLGPDPFNQRAVYEEVGFIHILSKDIWDGHPCCAFGTSQAFIQQNPNTFAALYRTILKSANLANQPENLMNISKVISKPNYLNQPEIVVRQTLTGRFADGLGNVIDQPNRAGFDPMPWDSMAIWILTQMKRWGYLKANVNFQDIAKQIFLMTDAEKQMKALGVFHPSEYQRSKKIVVMGKVFDPAQPDAYINSFKIRRTS</sequence>
<dbReference type="EMBL" id="QEWH01000041">
    <property type="protein sequence ID" value="RBA48130.1"/>
    <property type="molecule type" value="Genomic_DNA"/>
</dbReference>
<dbReference type="Gene3D" id="3.40.190.10">
    <property type="entry name" value="Periplasmic binding protein-like II"/>
    <property type="match status" value="2"/>
</dbReference>
<dbReference type="InterPro" id="IPR019546">
    <property type="entry name" value="TAT_signal_bac_arc"/>
</dbReference>
<evidence type="ECO:0000256" key="6">
    <source>
        <dbReference type="ARBA" id="ARBA00023136"/>
    </source>
</evidence>
<gene>
    <name evidence="8" type="ORF">DC346_08130</name>
</gene>
<keyword evidence="5" id="KW-0732">Signal</keyword>
<dbReference type="PANTHER" id="PTHR30024">
    <property type="entry name" value="ALIPHATIC SULFONATES-BINDING PROTEIN-RELATED"/>
    <property type="match status" value="1"/>
</dbReference>
<dbReference type="PROSITE" id="PS51318">
    <property type="entry name" value="TAT"/>
    <property type="match status" value="1"/>
</dbReference>
<protein>
    <submittedName>
        <fullName evidence="8">Nitrate ABC transporter substrate-binding protein</fullName>
    </submittedName>
</protein>
<keyword evidence="6" id="KW-0472">Membrane</keyword>
<comment type="similarity">
    <text evidence="7">Belongs to the CmpA/NrtA family.</text>
</comment>
<dbReference type="PANTHER" id="PTHR30024:SF7">
    <property type="entry name" value="NITRATE_NITRITE BINDING PROTEIN NRTA"/>
    <property type="match status" value="1"/>
</dbReference>
<keyword evidence="2" id="KW-0813">Transport</keyword>
<dbReference type="InterPro" id="IPR044527">
    <property type="entry name" value="NrtA/CpmA_ABC-bd_dom"/>
</dbReference>
<proteinExistence type="inferred from homology"/>
<dbReference type="RefSeq" id="WP_112986701.1">
    <property type="nucleotide sequence ID" value="NZ_CP131470.1"/>
</dbReference>
<dbReference type="SUPFAM" id="SSF53850">
    <property type="entry name" value="Periplasmic binding protein-like II"/>
    <property type="match status" value="1"/>
</dbReference>
<reference evidence="8 9" key="1">
    <citation type="submission" date="2018-04" db="EMBL/GenBank/DDBJ databases">
        <title>Acinetobacter junii Genome sequencing and assembly.</title>
        <authorList>
            <person name="Su J."/>
            <person name="Rensing C."/>
            <person name="Mazhar H.S."/>
        </authorList>
    </citation>
    <scope>NUCLEOTIDE SEQUENCE [LARGE SCALE GENOMIC DNA]</scope>
    <source>
        <strain evidence="8 9">SC22</strain>
    </source>
</reference>
<dbReference type="AlphaFoldDB" id="A0A365PIZ2"/>
<dbReference type="GO" id="GO:0012505">
    <property type="term" value="C:endomembrane system"/>
    <property type="evidence" value="ECO:0007669"/>
    <property type="project" value="UniProtKB-SubCell"/>
</dbReference>
<dbReference type="NCBIfam" id="TIGR01409">
    <property type="entry name" value="TAT_signal_seq"/>
    <property type="match status" value="1"/>
</dbReference>
<accession>A0A365PIZ2</accession>
<keyword evidence="4" id="KW-0997">Cell inner membrane</keyword>
<dbReference type="CDD" id="cd13553">
    <property type="entry name" value="PBP2_NrtA_CpmA_like"/>
    <property type="match status" value="1"/>
</dbReference>
<keyword evidence="3" id="KW-1003">Cell membrane</keyword>
<evidence type="ECO:0000256" key="5">
    <source>
        <dbReference type="ARBA" id="ARBA00022729"/>
    </source>
</evidence>
<evidence type="ECO:0000256" key="1">
    <source>
        <dbReference type="ARBA" id="ARBA00004308"/>
    </source>
</evidence>
<evidence type="ECO:0000256" key="3">
    <source>
        <dbReference type="ARBA" id="ARBA00022475"/>
    </source>
</evidence>
<dbReference type="Pfam" id="PF13379">
    <property type="entry name" value="NMT1_2"/>
    <property type="match status" value="1"/>
</dbReference>
<evidence type="ECO:0000256" key="4">
    <source>
        <dbReference type="ARBA" id="ARBA00022519"/>
    </source>
</evidence>
<comment type="caution">
    <text evidence="8">The sequence shown here is derived from an EMBL/GenBank/DDBJ whole genome shotgun (WGS) entry which is preliminary data.</text>
</comment>
<evidence type="ECO:0000313" key="8">
    <source>
        <dbReference type="EMBL" id="RBA48130.1"/>
    </source>
</evidence>
<name>A0A365PIZ2_ACIJU</name>
<evidence type="ECO:0000256" key="2">
    <source>
        <dbReference type="ARBA" id="ARBA00022448"/>
    </source>
</evidence>